<protein>
    <submittedName>
        <fullName evidence="2">Uncharacterized protein</fullName>
    </submittedName>
</protein>
<comment type="caution">
    <text evidence="2">The sequence shown here is derived from an EMBL/GenBank/DDBJ whole genome shotgun (WGS) entry which is preliminary data.</text>
</comment>
<reference evidence="1" key="1">
    <citation type="journal article" date="2018" name="BMC Genomics">
        <title>Comparative genomics of the wheat fungal pathogen Pyrenophora tritici-repentis reveals chromosomal variations and genome plasticity.</title>
        <authorList>
            <person name="Moolhuijzen P."/>
            <person name="See P.T."/>
            <person name="Hane J.K."/>
            <person name="Shi G."/>
            <person name="Liu Z."/>
            <person name="Oliver R.P."/>
            <person name="Moffat C.S."/>
        </authorList>
    </citation>
    <scope>NUCLEOTIDE SEQUENCE [LARGE SCALE GENOMIC DNA]</scope>
    <source>
        <strain evidence="1">M4</strain>
    </source>
</reference>
<sequence>MLLLPNVKVLVDQLRGAATAEGFQFTGRTYSTTVTSWNVSALDGARQSGFADALASLAPARTSGSK</sequence>
<evidence type="ECO:0000313" key="1">
    <source>
        <dbReference type="EMBL" id="KAF7578444.1"/>
    </source>
</evidence>
<reference evidence="2" key="3">
    <citation type="journal article" date="2022" name="bioRxiv">
        <title>A global pangenome for the wheat fungal pathogen Pyrenophora tritici-repentis and prediction of effector protein structural homology.</title>
        <authorList>
            <person name="Moolhuijzen P."/>
            <person name="See P.T."/>
            <person name="Shi G."/>
            <person name="Powell H.R."/>
            <person name="Cockram J."/>
            <person name="Jorgensen L.N."/>
            <person name="Benslimane H."/>
            <person name="Strelkov S.E."/>
            <person name="Turner J."/>
            <person name="Liu Z."/>
            <person name="Moffat C.S."/>
        </authorList>
    </citation>
    <scope>NUCLEOTIDE SEQUENCE</scope>
    <source>
        <strain evidence="2">86-124</strain>
    </source>
</reference>
<name>A0A2W1DCH1_9PLEO</name>
<gene>
    <name evidence="2" type="ORF">Ptr86124_003169</name>
    <name evidence="1" type="ORF">PtrM4_026840</name>
</gene>
<dbReference type="Proteomes" id="UP000249757">
    <property type="component" value="Unassembled WGS sequence"/>
</dbReference>
<reference evidence="3" key="4">
    <citation type="journal article" date="2022" name="Microb. Genom.">
        <title>A global pangenome for the wheat fungal pathogen Pyrenophora tritici-repentis and prediction of effector protein structural homology.</title>
        <authorList>
            <person name="Moolhuijzen P.M."/>
            <person name="See P.T."/>
            <person name="Shi G."/>
            <person name="Powell H.R."/>
            <person name="Cockram J."/>
            <person name="Jorgensen L.N."/>
            <person name="Benslimane H."/>
            <person name="Strelkov S.E."/>
            <person name="Turner J."/>
            <person name="Liu Z."/>
            <person name="Moffat C.S."/>
        </authorList>
    </citation>
    <scope>NUCLEOTIDE SEQUENCE [LARGE SCALE GENOMIC DNA]</scope>
</reference>
<dbReference type="AlphaFoldDB" id="A0A2W1DCH1"/>
<proteinExistence type="predicted"/>
<accession>A0A2W1DCH1</accession>
<dbReference type="EMBL" id="NQIK02000001">
    <property type="protein sequence ID" value="KAF7578444.1"/>
    <property type="molecule type" value="Genomic_DNA"/>
</dbReference>
<organism evidence="2 3">
    <name type="scientific">Pyrenophora tritici-repentis</name>
    <dbReference type="NCBI Taxonomy" id="45151"/>
    <lineage>
        <taxon>Eukaryota</taxon>
        <taxon>Fungi</taxon>
        <taxon>Dikarya</taxon>
        <taxon>Ascomycota</taxon>
        <taxon>Pezizomycotina</taxon>
        <taxon>Dothideomycetes</taxon>
        <taxon>Pleosporomycetidae</taxon>
        <taxon>Pleosporales</taxon>
        <taxon>Pleosporineae</taxon>
        <taxon>Pleosporaceae</taxon>
        <taxon>Pyrenophora</taxon>
    </lineage>
</organism>
<keyword evidence="3" id="KW-1185">Reference proteome</keyword>
<evidence type="ECO:0000313" key="3">
    <source>
        <dbReference type="Proteomes" id="UP000249757"/>
    </source>
</evidence>
<evidence type="ECO:0000313" key="2">
    <source>
        <dbReference type="EMBL" id="KAI1517868.1"/>
    </source>
</evidence>
<reference evidence="2" key="2">
    <citation type="submission" date="2021-05" db="EMBL/GenBank/DDBJ databases">
        <authorList>
            <person name="Moolhuijzen P.M."/>
            <person name="Moffat C.S."/>
        </authorList>
    </citation>
    <scope>NUCLEOTIDE SEQUENCE</scope>
    <source>
        <strain evidence="2">86-124</strain>
    </source>
</reference>
<dbReference type="Proteomes" id="UP000245464">
    <property type="component" value="Chromosome 1"/>
</dbReference>
<dbReference type="EMBL" id="NRDI02000003">
    <property type="protein sequence ID" value="KAI1517868.1"/>
    <property type="molecule type" value="Genomic_DNA"/>
</dbReference>